<dbReference type="Pfam" id="PF24883">
    <property type="entry name" value="NPHP3_N"/>
    <property type="match status" value="1"/>
</dbReference>
<comment type="caution">
    <text evidence="5">The sequence shown here is derived from an EMBL/GenBank/DDBJ whole genome shotgun (WGS) entry which is preliminary data.</text>
</comment>
<keyword evidence="6" id="KW-1185">Reference proteome</keyword>
<protein>
    <recommendedName>
        <fullName evidence="4">NACHT domain-containing protein</fullName>
    </recommendedName>
</protein>
<feature type="repeat" description="ANK" evidence="3">
    <location>
        <begin position="1036"/>
        <end position="1068"/>
    </location>
</feature>
<dbReference type="OrthoDB" id="194358at2759"/>
<evidence type="ECO:0000313" key="5">
    <source>
        <dbReference type="EMBL" id="KAF5327933.1"/>
    </source>
</evidence>
<proteinExistence type="predicted"/>
<dbReference type="PROSITE" id="PS50088">
    <property type="entry name" value="ANK_REPEAT"/>
    <property type="match status" value="8"/>
</dbReference>
<evidence type="ECO:0000313" key="6">
    <source>
        <dbReference type="Proteomes" id="UP000559256"/>
    </source>
</evidence>
<dbReference type="InterPro" id="IPR007111">
    <property type="entry name" value="NACHT_NTPase"/>
</dbReference>
<dbReference type="Gene3D" id="3.40.50.300">
    <property type="entry name" value="P-loop containing nucleotide triphosphate hydrolases"/>
    <property type="match status" value="1"/>
</dbReference>
<dbReference type="Pfam" id="PF00023">
    <property type="entry name" value="Ank"/>
    <property type="match status" value="2"/>
</dbReference>
<dbReference type="Proteomes" id="UP000559256">
    <property type="component" value="Unassembled WGS sequence"/>
</dbReference>
<dbReference type="Pfam" id="PF12796">
    <property type="entry name" value="Ank_2"/>
    <property type="match status" value="5"/>
</dbReference>
<feature type="domain" description="NACHT" evidence="4">
    <location>
        <begin position="90"/>
        <end position="229"/>
    </location>
</feature>
<dbReference type="PROSITE" id="PS50297">
    <property type="entry name" value="ANK_REP_REGION"/>
    <property type="match status" value="1"/>
</dbReference>
<dbReference type="InterPro" id="IPR054471">
    <property type="entry name" value="GPIID_WHD"/>
</dbReference>
<accession>A0A8H5BRC3</accession>
<dbReference type="PROSITE" id="PS50837">
    <property type="entry name" value="NACHT"/>
    <property type="match status" value="1"/>
</dbReference>
<feature type="repeat" description="ANK" evidence="3">
    <location>
        <begin position="574"/>
        <end position="606"/>
    </location>
</feature>
<evidence type="ECO:0000256" key="1">
    <source>
        <dbReference type="ARBA" id="ARBA00022737"/>
    </source>
</evidence>
<dbReference type="InterPro" id="IPR036770">
    <property type="entry name" value="Ankyrin_rpt-contain_sf"/>
</dbReference>
<dbReference type="EMBL" id="JAACJM010000382">
    <property type="protein sequence ID" value="KAF5327933.1"/>
    <property type="molecule type" value="Genomic_DNA"/>
</dbReference>
<evidence type="ECO:0000259" key="4">
    <source>
        <dbReference type="PROSITE" id="PS50837"/>
    </source>
</evidence>
<feature type="repeat" description="ANK" evidence="3">
    <location>
        <begin position="871"/>
        <end position="903"/>
    </location>
</feature>
<feature type="repeat" description="ANK" evidence="3">
    <location>
        <begin position="739"/>
        <end position="771"/>
    </location>
</feature>
<evidence type="ECO:0000256" key="2">
    <source>
        <dbReference type="ARBA" id="ARBA00023043"/>
    </source>
</evidence>
<dbReference type="Pfam" id="PF22939">
    <property type="entry name" value="WHD_GPIID"/>
    <property type="match status" value="1"/>
</dbReference>
<dbReference type="AlphaFoldDB" id="A0A8H5BRC3"/>
<feature type="repeat" description="ANK" evidence="3">
    <location>
        <begin position="640"/>
        <end position="672"/>
    </location>
</feature>
<gene>
    <name evidence="5" type="ORF">D9758_018989</name>
</gene>
<dbReference type="Gene3D" id="1.25.40.20">
    <property type="entry name" value="Ankyrin repeat-containing domain"/>
    <property type="match status" value="2"/>
</dbReference>
<feature type="repeat" description="ANK" evidence="3">
    <location>
        <begin position="904"/>
        <end position="936"/>
    </location>
</feature>
<name>A0A8H5BRC3_9AGAR</name>
<sequence>MASESNIHGSRFVLFNQSSQFIIKDTTINVIGGDQYTHSNAIVGNTKGTEWITAPDPLENFRIAYPKIVENTGTWLLEDKSFQNWKTNGSLLWLQGKAGTGKTFLCTNIIDNFRKGANPVVFYYFDTRDQAKVNYDGFVSSILCQVAGRANNEHAKAKLLTLYNSSQEGNFLVAEAKRAILSDLIKTIDTTVYIVIDGVDECEEQKKVMDLVGDLSKLNNCFVLLASRPHLSMATSSIATGQRIMISLDDKSGVNADIERYVDVKVEESGFSEELKAEIKTALVNSGNGQIRWVDCQWTVIKEIVMPDDIREALQSLPSTLEETYAKLLEQSKSKAHVKKLLQWLIYAFRALRIEEVEDILAVNLNKETYSIGNKLPNLETQLHKLISSTLVVVTKIEKGSWNTSTEVQLAHPSVKEYLLSEAVIQSASGYFQMNSALAHEVIGQTCIVYLLCCGKVVIDVEKFALASYAAQYWFLHFNQTEESQAILNLSIRLLNITEPTYQHWLTLYTPDTLNKKPDPEYIPQPLYYASFLGLKNVVLYMLEHNDVKNTLGYLEIVRALIENGDDVSAQGEYYGNALQAASYAGHLEVVKVLLEKRADFNVHSGYYGNALQAASHGGQLDLVKVLLENRADANAQGGSYGNAIQAASDRGHLEVVKVLLENRADVNAQGGLYGNALQAASLGGHLEVIKVLLERRAAVNAQGGVYGNSLQAASYGGHLEVVKVLLDNSADVNAQGGYYGNALQAASNGGHLEVVKILLESKADTNAQGGYYGSALQAASNGGYLEVVKVLFESKADVNEQRKYYGNVLQAASTFGHLWTVSALLENGHDVNAQGGYYGNPLQAASTFGHLEIVRTCLAYRADVNAEGGYYGNALQAASNGGHLEVILELLENGGDVNAQGGHYGNALQAASAIGHLEIVRICLAYGADVNAQGGYYGNALQAASNGGYLEVVLELLQTGGDVNAQGGYYGNALQAASNGGHWEVILELLETGGDVNAQGGHYGNALQAASIFGRLEIVRTYLAYGADVNVEGGYYGNALQAASNRGHLEVILELLENGGDVNAQGGHYGNALQAASYAGHLEVVKALLEHQADVNAQGGYHGNTLQAANLGGHLEVVKVLLENGADDVDDESMEIYYSCDEF</sequence>
<evidence type="ECO:0000256" key="3">
    <source>
        <dbReference type="PROSITE-ProRule" id="PRU00023"/>
    </source>
</evidence>
<dbReference type="SMART" id="SM00248">
    <property type="entry name" value="ANK"/>
    <property type="match status" value="18"/>
</dbReference>
<dbReference type="InterPro" id="IPR056884">
    <property type="entry name" value="NPHP3-like_N"/>
</dbReference>
<dbReference type="InterPro" id="IPR027417">
    <property type="entry name" value="P-loop_NTPase"/>
</dbReference>
<feature type="repeat" description="ANK" evidence="3">
    <location>
        <begin position="1069"/>
        <end position="1101"/>
    </location>
</feature>
<dbReference type="InterPro" id="IPR002110">
    <property type="entry name" value="Ankyrin_rpt"/>
</dbReference>
<dbReference type="SUPFAM" id="SSF48403">
    <property type="entry name" value="Ankyrin repeat"/>
    <property type="match status" value="2"/>
</dbReference>
<reference evidence="5 6" key="1">
    <citation type="journal article" date="2020" name="ISME J.">
        <title>Uncovering the hidden diversity of litter-decomposition mechanisms in mushroom-forming fungi.</title>
        <authorList>
            <person name="Floudas D."/>
            <person name="Bentzer J."/>
            <person name="Ahren D."/>
            <person name="Johansson T."/>
            <person name="Persson P."/>
            <person name="Tunlid A."/>
        </authorList>
    </citation>
    <scope>NUCLEOTIDE SEQUENCE [LARGE SCALE GENOMIC DNA]</scope>
    <source>
        <strain evidence="5 6">CBS 291.85</strain>
    </source>
</reference>
<dbReference type="PANTHER" id="PTHR24198:SF165">
    <property type="entry name" value="ANKYRIN REPEAT-CONTAINING PROTEIN-RELATED"/>
    <property type="match status" value="1"/>
</dbReference>
<keyword evidence="2 3" id="KW-0040">ANK repeat</keyword>
<dbReference type="SUPFAM" id="SSF52540">
    <property type="entry name" value="P-loop containing nucleoside triphosphate hydrolases"/>
    <property type="match status" value="1"/>
</dbReference>
<organism evidence="5 6">
    <name type="scientific">Tetrapyrgos nigripes</name>
    <dbReference type="NCBI Taxonomy" id="182062"/>
    <lineage>
        <taxon>Eukaryota</taxon>
        <taxon>Fungi</taxon>
        <taxon>Dikarya</taxon>
        <taxon>Basidiomycota</taxon>
        <taxon>Agaricomycotina</taxon>
        <taxon>Agaricomycetes</taxon>
        <taxon>Agaricomycetidae</taxon>
        <taxon>Agaricales</taxon>
        <taxon>Marasmiineae</taxon>
        <taxon>Marasmiaceae</taxon>
        <taxon>Tetrapyrgos</taxon>
    </lineage>
</organism>
<keyword evidence="1" id="KW-0677">Repeat</keyword>
<dbReference type="PANTHER" id="PTHR24198">
    <property type="entry name" value="ANKYRIN REPEAT AND PROTEIN KINASE DOMAIN-CONTAINING PROTEIN"/>
    <property type="match status" value="1"/>
</dbReference>
<feature type="repeat" description="ANK" evidence="3">
    <location>
        <begin position="711"/>
        <end position="738"/>
    </location>
</feature>